<dbReference type="Pfam" id="PF13450">
    <property type="entry name" value="NAD_binding_8"/>
    <property type="match status" value="1"/>
</dbReference>
<dbReference type="Gene3D" id="3.50.50.60">
    <property type="entry name" value="FAD/NAD(P)-binding domain"/>
    <property type="match status" value="1"/>
</dbReference>
<accession>A0A0F7SMX1</accession>
<protein>
    <recommendedName>
        <fullName evidence="3">Flavin-containing amine oxidasedehydrogenase</fullName>
    </recommendedName>
</protein>
<evidence type="ECO:0000313" key="2">
    <source>
        <dbReference type="EMBL" id="CDZ98452.1"/>
    </source>
</evidence>
<evidence type="ECO:0008006" key="3">
    <source>
        <dbReference type="Google" id="ProtNLM"/>
    </source>
</evidence>
<reference evidence="2" key="1">
    <citation type="submission" date="2014-08" db="EMBL/GenBank/DDBJ databases">
        <authorList>
            <person name="Sharma Rahul"/>
            <person name="Thines Marco"/>
        </authorList>
    </citation>
    <scope>NUCLEOTIDE SEQUENCE</scope>
</reference>
<dbReference type="Gene3D" id="1.10.405.20">
    <property type="match status" value="1"/>
</dbReference>
<name>A0A0F7SMX1_PHARH</name>
<dbReference type="InterPro" id="IPR050464">
    <property type="entry name" value="Zeta_carotene_desat/Oxidored"/>
</dbReference>
<proteinExistence type="predicted"/>
<dbReference type="EMBL" id="LN483345">
    <property type="protein sequence ID" value="CDZ98452.1"/>
    <property type="molecule type" value="Genomic_DNA"/>
</dbReference>
<dbReference type="PANTHER" id="PTHR42923">
    <property type="entry name" value="PROTOPORPHYRINOGEN OXIDASE"/>
    <property type="match status" value="1"/>
</dbReference>
<feature type="compositionally biased region" description="Basic and acidic residues" evidence="1">
    <location>
        <begin position="388"/>
        <end position="403"/>
    </location>
</feature>
<dbReference type="GO" id="GO:0016491">
    <property type="term" value="F:oxidoreductase activity"/>
    <property type="evidence" value="ECO:0007669"/>
    <property type="project" value="TreeGrafter"/>
</dbReference>
<dbReference type="PANTHER" id="PTHR42923:SF20">
    <property type="entry name" value="FLAVIN-CONTAINING AMINE OXIDASEDEHYDROGENASE"/>
    <property type="match status" value="1"/>
</dbReference>
<organism evidence="2">
    <name type="scientific">Phaffia rhodozyma</name>
    <name type="common">Yeast</name>
    <name type="synonym">Xanthophyllomyces dendrorhous</name>
    <dbReference type="NCBI Taxonomy" id="264483"/>
    <lineage>
        <taxon>Eukaryota</taxon>
        <taxon>Fungi</taxon>
        <taxon>Dikarya</taxon>
        <taxon>Basidiomycota</taxon>
        <taxon>Agaricomycotina</taxon>
        <taxon>Tremellomycetes</taxon>
        <taxon>Cystofilobasidiales</taxon>
        <taxon>Mrakiaceae</taxon>
        <taxon>Phaffia</taxon>
    </lineage>
</organism>
<dbReference type="SUPFAM" id="SSF51905">
    <property type="entry name" value="FAD/NAD(P)-binding domain"/>
    <property type="match status" value="1"/>
</dbReference>
<dbReference type="AlphaFoldDB" id="A0A0F7SMX1"/>
<dbReference type="PRINTS" id="PR00419">
    <property type="entry name" value="ADXRDTASE"/>
</dbReference>
<sequence>MPDRKRICIIGAGAAGMSTALAFSAHPDRYHITVFDKEEVAGGMATSADLEFKEGSKDQESERVGSNWVNDGVQGCSPAFYNTIKVLDMLGYQGTEVNMQISFGKGEEEFWTNVFPSSLIERFKSDIAKFGRVLKVIQVSEPIFVFVSVQKLLKIFLFDKEFGDLIVYPLVALFFGTGNQTPFIPSTILSRVFSDPSMKLFEFSSETFLDSVPKMMAFPRLSLVYKRWQEEVSLRAGKDGVTWGLGKEIAEIVTRSSKGKDGKCIIRWKEGEDEGTEAFDEIVFACDADAALKILGKQATWREKFVLGNVKYLYDVTYTHQDAEYMQKYYELKEPKNLKSDNAGGEDQQPWNPLYFIHSYPEDRKKLEMSFDLTVYQPQFENQTKAGPKREWDESDKAKQPEREVGDHVFQTIFLNKEDSEHWTVNDIRKEKILGIKWWKQQSHRWQHYIGCVALMMFINGKNHTRYAGAWTVLNMHEIAVTSGFAAAYSLGADYLFSGDKDASRLFKLVVGISYGSRVRKSDRSGLLA</sequence>
<dbReference type="InterPro" id="IPR036188">
    <property type="entry name" value="FAD/NAD-bd_sf"/>
</dbReference>
<evidence type="ECO:0000256" key="1">
    <source>
        <dbReference type="SAM" id="MobiDB-lite"/>
    </source>
</evidence>
<feature type="region of interest" description="Disordered" evidence="1">
    <location>
        <begin position="382"/>
        <end position="403"/>
    </location>
</feature>